<reference evidence="2 3" key="1">
    <citation type="submission" date="2012-01" db="EMBL/GenBank/DDBJ databases">
        <title>Improved High-Quality Draft sequence of Metallosphaera yellowstonensis MK1.</title>
        <authorList>
            <consortium name="US DOE Joint Genome Institute"/>
            <person name="Lucas S."/>
            <person name="Han J."/>
            <person name="Cheng J.-F."/>
            <person name="Goodwin L."/>
            <person name="Pitluck S."/>
            <person name="Peters L."/>
            <person name="Teshima H."/>
            <person name="Detter J.C."/>
            <person name="Han C."/>
            <person name="Tapia R."/>
            <person name="Land M."/>
            <person name="Hauser L."/>
            <person name="Kyrpides N."/>
            <person name="Kozubal M."/>
            <person name="Macur R.E."/>
            <person name="Jay Z."/>
            <person name="Inskeep W."/>
            <person name="Woyke T."/>
        </authorList>
    </citation>
    <scope>NUCLEOTIDE SEQUENCE [LARGE SCALE GENOMIC DNA]</scope>
    <source>
        <strain evidence="2 3">MK1</strain>
    </source>
</reference>
<dbReference type="PANTHER" id="PTHR42731:SF4">
    <property type="entry name" value="RADICAL SAM DOMAIN PROTEIN"/>
    <property type="match status" value="1"/>
</dbReference>
<dbReference type="EMBL" id="JH597761">
    <property type="protein sequence ID" value="EHP70147.1"/>
    <property type="molecule type" value="Genomic_DNA"/>
</dbReference>
<dbReference type="Pfam" id="PF04055">
    <property type="entry name" value="Radical_SAM"/>
    <property type="match status" value="1"/>
</dbReference>
<feature type="domain" description="Radical SAM core" evidence="1">
    <location>
        <begin position="210"/>
        <end position="469"/>
    </location>
</feature>
<dbReference type="Proteomes" id="UP000003980">
    <property type="component" value="Unassembled WGS sequence"/>
</dbReference>
<dbReference type="STRING" id="671065.MetMK1DRAFT_00006490"/>
<dbReference type="InterPro" id="IPR058240">
    <property type="entry name" value="rSAM_sf"/>
</dbReference>
<dbReference type="SFLD" id="SFLDG01082">
    <property type="entry name" value="B12-binding_domain_containing"/>
    <property type="match status" value="1"/>
</dbReference>
<protein>
    <submittedName>
        <fullName evidence="2">Fe-S oxidoreductase</fullName>
    </submittedName>
</protein>
<keyword evidence="3" id="KW-1185">Reference proteome</keyword>
<accession>H2C1M6</accession>
<dbReference type="AlphaFoldDB" id="H2C1M6"/>
<proteinExistence type="predicted"/>
<dbReference type="SFLD" id="SFLDS00029">
    <property type="entry name" value="Radical_SAM"/>
    <property type="match status" value="1"/>
</dbReference>
<dbReference type="SUPFAM" id="SSF102114">
    <property type="entry name" value="Radical SAM enzymes"/>
    <property type="match status" value="1"/>
</dbReference>
<evidence type="ECO:0000259" key="1">
    <source>
        <dbReference type="PROSITE" id="PS51918"/>
    </source>
</evidence>
<dbReference type="Gene3D" id="3.80.30.20">
    <property type="entry name" value="tm_1862 like domain"/>
    <property type="match status" value="1"/>
</dbReference>
<sequence>MTEREPQIVLTADRGSFTDYGGSSVLGYVACMPSRLVPRLFMDKFFTPPVKVDPDGGAIIAPYALRKLEAALVNKGFQVSVIPPEVLEAHVKDETKILGITAHDPYGLDPVSFKLTFLFGGGETWTARFFRELGEKVSTIKRRRPNLKVIVGGPGAWELVRDRPVWVDHIFLGEGEVTFPEVARQIIEGGDLPTVIRGRDPKVEEIPPIINPARLGEVQITRGCPRGCQFCSITPETFRSIPLDVIKSEVEVNLKVGGMRRVEFITDDVLLYGSRKLRTNKEAVVRLFSEVMAMGVDGIWWPHISAPAVRESPGTVRAMAEIVGYNFDRAVAPVVGLETGSVKIFEKYMRAKAFPWSPMEWDDVIIDATAIMNDNYIYPCYTMTIGYPEETNEDVEDSIELVQKIVDHDFTAWVFPLPVIPISTTRIRENPFPYAERLPSRYWDLLYVSWHHNIKVTKKLSPILTNGIPNSIVRKIVRTMIEKVFDSIDQIFLELKESKGKKSLDFSAVSLNNTLGVLKSVYWLTKLSFKNS</sequence>
<dbReference type="PROSITE" id="PS51918">
    <property type="entry name" value="RADICAL_SAM"/>
    <property type="match status" value="1"/>
</dbReference>
<evidence type="ECO:0000313" key="2">
    <source>
        <dbReference type="EMBL" id="EHP70147.1"/>
    </source>
</evidence>
<dbReference type="HOGENOM" id="CLU_032214_0_0_2"/>
<dbReference type="RefSeq" id="WP_009070605.1">
    <property type="nucleotide sequence ID" value="NZ_JH597761.1"/>
</dbReference>
<dbReference type="GO" id="GO:0051536">
    <property type="term" value="F:iron-sulfur cluster binding"/>
    <property type="evidence" value="ECO:0007669"/>
    <property type="project" value="InterPro"/>
</dbReference>
<dbReference type="SMART" id="SM00729">
    <property type="entry name" value="Elp3"/>
    <property type="match status" value="1"/>
</dbReference>
<organism evidence="2 3">
    <name type="scientific">Metallosphaera yellowstonensis MK1</name>
    <dbReference type="NCBI Taxonomy" id="671065"/>
    <lineage>
        <taxon>Archaea</taxon>
        <taxon>Thermoproteota</taxon>
        <taxon>Thermoprotei</taxon>
        <taxon>Sulfolobales</taxon>
        <taxon>Sulfolobaceae</taxon>
        <taxon>Metallosphaera</taxon>
    </lineage>
</organism>
<name>H2C1M6_9CREN</name>
<dbReference type="PANTHER" id="PTHR42731">
    <property type="entry name" value="SLL1084 PROTEIN"/>
    <property type="match status" value="1"/>
</dbReference>
<gene>
    <name evidence="2" type="ORF">MetMK1DRAFT_00006490</name>
</gene>
<dbReference type="eggNOG" id="arCOG01357">
    <property type="taxonomic scope" value="Archaea"/>
</dbReference>
<dbReference type="OrthoDB" id="358785at2157"/>
<evidence type="ECO:0000313" key="3">
    <source>
        <dbReference type="Proteomes" id="UP000003980"/>
    </source>
</evidence>
<dbReference type="Gene3D" id="3.40.50.280">
    <property type="entry name" value="Cobalamin-binding domain"/>
    <property type="match status" value="1"/>
</dbReference>
<dbReference type="GO" id="GO:0003824">
    <property type="term" value="F:catalytic activity"/>
    <property type="evidence" value="ECO:0007669"/>
    <property type="project" value="InterPro"/>
</dbReference>
<dbReference type="InterPro" id="IPR023404">
    <property type="entry name" value="rSAM_horseshoe"/>
</dbReference>
<dbReference type="InterPro" id="IPR007197">
    <property type="entry name" value="rSAM"/>
</dbReference>
<dbReference type="InterPro" id="IPR006638">
    <property type="entry name" value="Elp3/MiaA/NifB-like_rSAM"/>
</dbReference>